<feature type="region of interest" description="Disordered" evidence="1">
    <location>
        <begin position="229"/>
        <end position="252"/>
    </location>
</feature>
<keyword evidence="2" id="KW-0732">Signal</keyword>
<reference evidence="3 4" key="1">
    <citation type="submission" date="2018-08" db="EMBL/GenBank/DDBJ databases">
        <authorList>
            <person name="Lee Y."/>
            <person name="Kakembo D."/>
        </authorList>
    </citation>
    <scope>NUCLEOTIDE SEQUENCE [LARGE SCALE GENOMIC DNA]</scope>
    <source>
        <strain evidence="3 4">JBCS1880</strain>
    </source>
</reference>
<gene>
    <name evidence="3" type="ORF">DZC75_22045</name>
</gene>
<evidence type="ECO:0000313" key="3">
    <source>
        <dbReference type="EMBL" id="AXO90553.1"/>
    </source>
</evidence>
<dbReference type="EMBL" id="CP031641">
    <property type="protein sequence ID" value="AXO90553.1"/>
    <property type="molecule type" value="Genomic_DNA"/>
</dbReference>
<organism evidence="3 4">
    <name type="scientific">Pseudomonas parafulva</name>
    <dbReference type="NCBI Taxonomy" id="157782"/>
    <lineage>
        <taxon>Bacteria</taxon>
        <taxon>Pseudomonadati</taxon>
        <taxon>Pseudomonadota</taxon>
        <taxon>Gammaproteobacteria</taxon>
        <taxon>Pseudomonadales</taxon>
        <taxon>Pseudomonadaceae</taxon>
        <taxon>Pseudomonas</taxon>
    </lineage>
</organism>
<feature type="signal peptide" evidence="2">
    <location>
        <begin position="1"/>
        <end position="18"/>
    </location>
</feature>
<sequence>MRIWMTMLTLACALTVQAAPPQTAPKVAVTDLAYEREVQQYIHMVSAQSAAQASLYQASQASSYSEFESNTSYIEQGELRKFGGDIKGEILKGGQFQLVQGAPYTAESQGDVHDVIRRIKAGAFKGADYVLFGTLSDIDFQQDVNALDHTDSYSAVLGLTVVADFSLIDTRTYQITSAFTAMGEAQDTKLVKHQDVRVTLNRPRVVREASKALGQDVAQQLAEQLGDAVPGQAPHATGRGNLPADEPAKILR</sequence>
<evidence type="ECO:0000313" key="4">
    <source>
        <dbReference type="Proteomes" id="UP000258127"/>
    </source>
</evidence>
<dbReference type="Proteomes" id="UP000258127">
    <property type="component" value="Chromosome"/>
</dbReference>
<evidence type="ECO:0000256" key="2">
    <source>
        <dbReference type="SAM" id="SignalP"/>
    </source>
</evidence>
<dbReference type="RefSeq" id="WP_116889838.1">
    <property type="nucleotide sequence ID" value="NZ_CP031641.1"/>
</dbReference>
<dbReference type="AlphaFoldDB" id="A0AAI8PC25"/>
<feature type="chain" id="PRO_5042599329" evidence="2">
    <location>
        <begin position="19"/>
        <end position="252"/>
    </location>
</feature>
<keyword evidence="4" id="KW-1185">Reference proteome</keyword>
<accession>A0AAI8PC25</accession>
<evidence type="ECO:0000256" key="1">
    <source>
        <dbReference type="SAM" id="MobiDB-lite"/>
    </source>
</evidence>
<proteinExistence type="predicted"/>
<name>A0AAI8PC25_9PSED</name>
<protein>
    <submittedName>
        <fullName evidence="3">Penicillin-binding protein activator LpoB</fullName>
    </submittedName>
</protein>